<dbReference type="EC" id="3.6.4.12" evidence="6"/>
<dbReference type="Gene3D" id="2.40.50.140">
    <property type="entry name" value="Nucleic acid-binding proteins"/>
    <property type="match status" value="1"/>
</dbReference>
<dbReference type="AlphaFoldDB" id="A0A3B0ZW42"/>
<dbReference type="InterPro" id="IPR013849">
    <property type="entry name" value="DNA_helicase_Holl-junc_RuvA_I"/>
</dbReference>
<dbReference type="InterPro" id="IPR036267">
    <property type="entry name" value="RuvA_C_sf"/>
</dbReference>
<dbReference type="GO" id="GO:0006310">
    <property type="term" value="P:DNA recombination"/>
    <property type="evidence" value="ECO:0007669"/>
    <property type="project" value="InterPro"/>
</dbReference>
<dbReference type="InterPro" id="IPR012340">
    <property type="entry name" value="NA-bd_OB-fold"/>
</dbReference>
<sequence>MIGRLTGKVIEKIPPMLVIDVQGVGYEVEVPMNTFYSLPDLQETMTLFTHMIVREDAQFLCGFISDEERRLFRTLIKVNGVGAKLALAILSSISAQEFARCVNENDTKALIQLPGIGKKTAERLIIEVRDKLKDWLPASLPTQGHAQKSVAQQDETAEATSALIALGYKPQEASMMVQQALSDSGEGGITSGELIRAALKNKATV</sequence>
<evidence type="ECO:0000256" key="4">
    <source>
        <dbReference type="ARBA" id="ARBA00023204"/>
    </source>
</evidence>
<dbReference type="SUPFAM" id="SSF50249">
    <property type="entry name" value="Nucleic acid-binding proteins"/>
    <property type="match status" value="1"/>
</dbReference>
<dbReference type="GO" id="GO:0009379">
    <property type="term" value="C:Holliday junction helicase complex"/>
    <property type="evidence" value="ECO:0007669"/>
    <property type="project" value="InterPro"/>
</dbReference>
<dbReference type="GO" id="GO:0005524">
    <property type="term" value="F:ATP binding"/>
    <property type="evidence" value="ECO:0007669"/>
    <property type="project" value="InterPro"/>
</dbReference>
<dbReference type="GO" id="GO:0003677">
    <property type="term" value="F:DNA binding"/>
    <property type="evidence" value="ECO:0007669"/>
    <property type="project" value="UniProtKB-KW"/>
</dbReference>
<feature type="domain" description="Helix-hairpin-helix DNA-binding motif class 1" evidence="5">
    <location>
        <begin position="108"/>
        <end position="127"/>
    </location>
</feature>
<dbReference type="Pfam" id="PF01330">
    <property type="entry name" value="RuvA_N"/>
    <property type="match status" value="1"/>
</dbReference>
<dbReference type="InterPro" id="IPR010994">
    <property type="entry name" value="RuvA_2-like"/>
</dbReference>
<proteinExistence type="inferred from homology"/>
<dbReference type="GO" id="GO:0016787">
    <property type="term" value="F:hydrolase activity"/>
    <property type="evidence" value="ECO:0007669"/>
    <property type="project" value="UniProtKB-KW"/>
</dbReference>
<accession>A0A3B0ZW42</accession>
<dbReference type="SUPFAM" id="SSF46929">
    <property type="entry name" value="DNA helicase RuvA subunit, C-terminal domain"/>
    <property type="match status" value="1"/>
</dbReference>
<evidence type="ECO:0000256" key="3">
    <source>
        <dbReference type="ARBA" id="ARBA00023125"/>
    </source>
</evidence>
<dbReference type="InterPro" id="IPR011114">
    <property type="entry name" value="RuvA_C"/>
</dbReference>
<keyword evidence="1" id="KW-0963">Cytoplasm</keyword>
<protein>
    <submittedName>
        <fullName evidence="6">Holliday junction ATP-dependent DNA helicase RuvA</fullName>
        <ecNumber evidence="6">3.6.4.12</ecNumber>
    </submittedName>
</protein>
<dbReference type="SMART" id="SM00278">
    <property type="entry name" value="HhH1"/>
    <property type="match status" value="2"/>
</dbReference>
<dbReference type="SUPFAM" id="SSF47781">
    <property type="entry name" value="RuvA domain 2-like"/>
    <property type="match status" value="1"/>
</dbReference>
<keyword evidence="6" id="KW-0067">ATP-binding</keyword>
<keyword evidence="6" id="KW-0378">Hydrolase</keyword>
<dbReference type="Pfam" id="PF07499">
    <property type="entry name" value="RuvA_C"/>
    <property type="match status" value="1"/>
</dbReference>
<name>A0A3B0ZW42_9ZZZZ</name>
<reference evidence="6" key="1">
    <citation type="submission" date="2018-06" db="EMBL/GenBank/DDBJ databases">
        <authorList>
            <person name="Zhirakovskaya E."/>
        </authorList>
    </citation>
    <scope>NUCLEOTIDE SEQUENCE</scope>
</reference>
<keyword evidence="2" id="KW-0227">DNA damage</keyword>
<evidence type="ECO:0000313" key="6">
    <source>
        <dbReference type="EMBL" id="VAW91632.1"/>
    </source>
</evidence>
<dbReference type="HAMAP" id="MF_00031">
    <property type="entry name" value="DNA_HJ_migration_RuvA"/>
    <property type="match status" value="1"/>
</dbReference>
<evidence type="ECO:0000256" key="2">
    <source>
        <dbReference type="ARBA" id="ARBA00022763"/>
    </source>
</evidence>
<dbReference type="GO" id="GO:0006281">
    <property type="term" value="P:DNA repair"/>
    <property type="evidence" value="ECO:0007669"/>
    <property type="project" value="UniProtKB-KW"/>
</dbReference>
<dbReference type="EMBL" id="UOFT01000012">
    <property type="protein sequence ID" value="VAW91632.1"/>
    <property type="molecule type" value="Genomic_DNA"/>
</dbReference>
<evidence type="ECO:0000256" key="1">
    <source>
        <dbReference type="ARBA" id="ARBA00022490"/>
    </source>
</evidence>
<gene>
    <name evidence="6" type="ORF">MNBD_GAMMA23-1594</name>
</gene>
<organism evidence="6">
    <name type="scientific">hydrothermal vent metagenome</name>
    <dbReference type="NCBI Taxonomy" id="652676"/>
    <lineage>
        <taxon>unclassified sequences</taxon>
        <taxon>metagenomes</taxon>
        <taxon>ecological metagenomes</taxon>
    </lineage>
</organism>
<dbReference type="InterPro" id="IPR003583">
    <property type="entry name" value="Hlx-hairpin-Hlx_DNA-bd_motif"/>
</dbReference>
<dbReference type="InterPro" id="IPR000085">
    <property type="entry name" value="RuvA"/>
</dbReference>
<dbReference type="CDD" id="cd14332">
    <property type="entry name" value="UBA_RuvA_C"/>
    <property type="match status" value="1"/>
</dbReference>
<dbReference type="Pfam" id="PF14520">
    <property type="entry name" value="HHH_5"/>
    <property type="match status" value="1"/>
</dbReference>
<feature type="domain" description="Helix-hairpin-helix DNA-binding motif class 1" evidence="5">
    <location>
        <begin position="73"/>
        <end position="92"/>
    </location>
</feature>
<keyword evidence="6" id="KW-0347">Helicase</keyword>
<keyword evidence="6" id="KW-0547">Nucleotide-binding</keyword>
<dbReference type="Gene3D" id="1.10.8.10">
    <property type="entry name" value="DNA helicase RuvA subunit, C-terminal domain"/>
    <property type="match status" value="1"/>
</dbReference>
<keyword evidence="4" id="KW-0234">DNA repair</keyword>
<dbReference type="GO" id="GO:0009378">
    <property type="term" value="F:four-way junction helicase activity"/>
    <property type="evidence" value="ECO:0007669"/>
    <property type="project" value="InterPro"/>
</dbReference>
<dbReference type="NCBIfam" id="TIGR00084">
    <property type="entry name" value="ruvA"/>
    <property type="match status" value="1"/>
</dbReference>
<evidence type="ECO:0000259" key="5">
    <source>
        <dbReference type="SMART" id="SM00278"/>
    </source>
</evidence>
<dbReference type="Gene3D" id="1.10.150.20">
    <property type="entry name" value="5' to 3' exonuclease, C-terminal subdomain"/>
    <property type="match status" value="1"/>
</dbReference>
<keyword evidence="3" id="KW-0238">DNA-binding</keyword>